<dbReference type="Proteomes" id="UP000594638">
    <property type="component" value="Unassembled WGS sequence"/>
</dbReference>
<keyword evidence="4" id="KW-1185">Reference proteome</keyword>
<comment type="caution">
    <text evidence="3">The sequence shown here is derived from an EMBL/GenBank/DDBJ whole genome shotgun (WGS) entry which is preliminary data.</text>
</comment>
<dbReference type="Gene3D" id="1.10.238.10">
    <property type="entry name" value="EF-hand"/>
    <property type="match status" value="1"/>
</dbReference>
<evidence type="ECO:0000256" key="1">
    <source>
        <dbReference type="ARBA" id="ARBA00022837"/>
    </source>
</evidence>
<dbReference type="SUPFAM" id="SSF47473">
    <property type="entry name" value="EF-hand"/>
    <property type="match status" value="1"/>
</dbReference>
<dbReference type="InterPro" id="IPR002048">
    <property type="entry name" value="EF_hand_dom"/>
</dbReference>
<feature type="domain" description="EF-hand" evidence="2">
    <location>
        <begin position="18"/>
        <end position="53"/>
    </location>
</feature>
<dbReference type="OrthoDB" id="26525at2759"/>
<dbReference type="InterPro" id="IPR011992">
    <property type="entry name" value="EF-hand-dom_pair"/>
</dbReference>
<proteinExistence type="predicted"/>
<dbReference type="PROSITE" id="PS50222">
    <property type="entry name" value="EF_HAND_2"/>
    <property type="match status" value="2"/>
</dbReference>
<dbReference type="CDD" id="cd00051">
    <property type="entry name" value="EFh"/>
    <property type="match status" value="1"/>
</dbReference>
<dbReference type="InterPro" id="IPR018247">
    <property type="entry name" value="EF_Hand_1_Ca_BS"/>
</dbReference>
<organism evidence="3 4">
    <name type="scientific">Olea europaea subsp. europaea</name>
    <dbReference type="NCBI Taxonomy" id="158383"/>
    <lineage>
        <taxon>Eukaryota</taxon>
        <taxon>Viridiplantae</taxon>
        <taxon>Streptophyta</taxon>
        <taxon>Embryophyta</taxon>
        <taxon>Tracheophyta</taxon>
        <taxon>Spermatophyta</taxon>
        <taxon>Magnoliopsida</taxon>
        <taxon>eudicotyledons</taxon>
        <taxon>Gunneridae</taxon>
        <taxon>Pentapetalae</taxon>
        <taxon>asterids</taxon>
        <taxon>lamiids</taxon>
        <taxon>Lamiales</taxon>
        <taxon>Oleaceae</taxon>
        <taxon>Oleeae</taxon>
        <taxon>Olea</taxon>
    </lineage>
</organism>
<dbReference type="AlphaFoldDB" id="A0A8S0ST59"/>
<evidence type="ECO:0000259" key="2">
    <source>
        <dbReference type="PROSITE" id="PS50222"/>
    </source>
</evidence>
<dbReference type="Gramene" id="OE9A115570T1">
    <property type="protein sequence ID" value="OE9A115570C1"/>
    <property type="gene ID" value="OE9A115570"/>
</dbReference>
<dbReference type="SMART" id="SM00054">
    <property type="entry name" value="EFh"/>
    <property type="match status" value="2"/>
</dbReference>
<feature type="domain" description="EF-hand" evidence="2">
    <location>
        <begin position="56"/>
        <end position="91"/>
    </location>
</feature>
<protein>
    <submittedName>
        <fullName evidence="3">Polcalcin Phl p 7-like</fullName>
    </submittedName>
</protein>
<evidence type="ECO:0000313" key="4">
    <source>
        <dbReference type="Proteomes" id="UP000594638"/>
    </source>
</evidence>
<accession>A0A8S0ST59</accession>
<reference evidence="3 4" key="1">
    <citation type="submission" date="2019-12" db="EMBL/GenBank/DDBJ databases">
        <authorList>
            <person name="Alioto T."/>
            <person name="Alioto T."/>
            <person name="Gomez Garrido J."/>
        </authorList>
    </citation>
    <scope>NUCLEOTIDE SEQUENCE [LARGE SCALE GENOMIC DNA]</scope>
</reference>
<evidence type="ECO:0000313" key="3">
    <source>
        <dbReference type="EMBL" id="CAA2996127.1"/>
    </source>
</evidence>
<dbReference type="GO" id="GO:0005509">
    <property type="term" value="F:calcium ion binding"/>
    <property type="evidence" value="ECO:0007669"/>
    <property type="project" value="InterPro"/>
</dbReference>
<keyword evidence="1" id="KW-0106">Calcium</keyword>
<dbReference type="PROSITE" id="PS00018">
    <property type="entry name" value="EF_HAND_1"/>
    <property type="match status" value="2"/>
</dbReference>
<dbReference type="Pfam" id="PF13202">
    <property type="entry name" value="EF-hand_5"/>
    <property type="match status" value="2"/>
</dbReference>
<sequence length="99" mass="11157">MVNSAGLAPRVVSKNGGMTLEQFQEWLMKYDKNNDGKISSKELHDAFCDVKGESWFKGIKSEYAIRKADRNGDGVVDDDEIIYLVDFARRKLGLKIVSV</sequence>
<name>A0A8S0ST59_OLEEU</name>
<gene>
    <name evidence="3" type="ORF">OLEA9_A115570</name>
</gene>
<dbReference type="EMBL" id="CACTIH010005517">
    <property type="protein sequence ID" value="CAA2996127.1"/>
    <property type="molecule type" value="Genomic_DNA"/>
</dbReference>